<sequence length="395" mass="44911">MTDEDQNEEQSENENPRTARSAPSDAAIASFAVPTWMHRVGGWQQRHPRAAIKLGNFDTRMAGDAIADIAIDAPIYVAGLARSGTTILLELLAAHPEVGTHQYRDFPPIFTPWLWDRWLARVPQPDETATERAHGDGIAVTSRSPEAFEEVLWMAFFPDIHDPGHSSLLDRDTDRPDFARFYAEHMRKVLAVRGARRYLAKGNYNLMRLSYLQTLFKDASFLLPIRDPVWHIASLMKQQRLFEAGEKAHPRALEHMRRVGHFEFGLDRRAINPGDNAAVEHIEKLWADGQEVEGWARYWALVYADLKDRLESDARLNDACLVVRFEDMCRDSLEILRQVYSHCGLSISDDDLATAADRLHEPGYYKPAFSDAELEQIREITGPVAARYGYANDNV</sequence>
<dbReference type="PANTHER" id="PTHR36451:SF1">
    <property type="entry name" value="OMEGA-HYDROXY-BETA-DIHYDROMENAQUINONE-9 SULFOTRANSFERASE STF3"/>
    <property type="match status" value="1"/>
</dbReference>
<comment type="caution">
    <text evidence="2">The sequence shown here is derived from an EMBL/GenBank/DDBJ whole genome shotgun (WGS) entry which is preliminary data.</text>
</comment>
<dbReference type="EMBL" id="JBHRSS010000006">
    <property type="protein sequence ID" value="MFC3105036.1"/>
    <property type="molecule type" value="Genomic_DNA"/>
</dbReference>
<dbReference type="InterPro" id="IPR052736">
    <property type="entry name" value="Stf3_sulfotransferase"/>
</dbReference>
<dbReference type="Proteomes" id="UP001595462">
    <property type="component" value="Unassembled WGS sequence"/>
</dbReference>
<accession>A0ABV7ET01</accession>
<dbReference type="PANTHER" id="PTHR36451">
    <property type="entry name" value="PAPS-DEPENDENT SULFOTRANSFERASE STF3"/>
    <property type="match status" value="1"/>
</dbReference>
<protein>
    <submittedName>
        <fullName evidence="2">Sulfotransferase</fullName>
    </submittedName>
</protein>
<name>A0ABV7ET01_9GAMM</name>
<evidence type="ECO:0000256" key="1">
    <source>
        <dbReference type="SAM" id="MobiDB-lite"/>
    </source>
</evidence>
<dbReference type="RefSeq" id="WP_380690594.1">
    <property type="nucleotide sequence ID" value="NZ_JBHRSS010000006.1"/>
</dbReference>
<dbReference type="SUPFAM" id="SSF52540">
    <property type="entry name" value="P-loop containing nucleoside triphosphate hydrolases"/>
    <property type="match status" value="1"/>
</dbReference>
<feature type="region of interest" description="Disordered" evidence="1">
    <location>
        <begin position="1"/>
        <end position="24"/>
    </location>
</feature>
<evidence type="ECO:0000313" key="2">
    <source>
        <dbReference type="EMBL" id="MFC3105036.1"/>
    </source>
</evidence>
<proteinExistence type="predicted"/>
<evidence type="ECO:0000313" key="3">
    <source>
        <dbReference type="Proteomes" id="UP001595462"/>
    </source>
</evidence>
<feature type="compositionally biased region" description="Acidic residues" evidence="1">
    <location>
        <begin position="1"/>
        <end position="12"/>
    </location>
</feature>
<dbReference type="Gene3D" id="3.40.50.300">
    <property type="entry name" value="P-loop containing nucleotide triphosphate hydrolases"/>
    <property type="match status" value="1"/>
</dbReference>
<gene>
    <name evidence="2" type="ORF">ACFOSU_14235</name>
</gene>
<keyword evidence="3" id="KW-1185">Reference proteome</keyword>
<organism evidence="2 3">
    <name type="scientific">Salinisphaera aquimarina</name>
    <dbReference type="NCBI Taxonomy" id="2094031"/>
    <lineage>
        <taxon>Bacteria</taxon>
        <taxon>Pseudomonadati</taxon>
        <taxon>Pseudomonadota</taxon>
        <taxon>Gammaproteobacteria</taxon>
        <taxon>Salinisphaerales</taxon>
        <taxon>Salinisphaeraceae</taxon>
        <taxon>Salinisphaera</taxon>
    </lineage>
</organism>
<dbReference type="InterPro" id="IPR027417">
    <property type="entry name" value="P-loop_NTPase"/>
</dbReference>
<reference evidence="3" key="1">
    <citation type="journal article" date="2019" name="Int. J. Syst. Evol. Microbiol.">
        <title>The Global Catalogue of Microorganisms (GCM) 10K type strain sequencing project: providing services to taxonomists for standard genome sequencing and annotation.</title>
        <authorList>
            <consortium name="The Broad Institute Genomics Platform"/>
            <consortium name="The Broad Institute Genome Sequencing Center for Infectious Disease"/>
            <person name="Wu L."/>
            <person name="Ma J."/>
        </authorList>
    </citation>
    <scope>NUCLEOTIDE SEQUENCE [LARGE SCALE GENOMIC DNA]</scope>
    <source>
        <strain evidence="3">KCTC 52640</strain>
    </source>
</reference>
<dbReference type="Pfam" id="PF13469">
    <property type="entry name" value="Sulfotransfer_3"/>
    <property type="match status" value="1"/>
</dbReference>